<sequence>MLTQNNIILQHNQNSKKATVASTRNLLRNIYNASTVEATYFWGQNSNGVPVDMIKYIDTDGTEVPISVLKENAFDASRWAGTRKPAYYVGTWPPNSIHDLLGTPAKEEECASCRAIMERCGCDYPTWADEMQDFFVDKIRISSTPGKGHGLFSRAKIPQGTALGEYTGELVPKALYMSMHDDETQYVADIDIGKWKCVGGKLTTRRPSCGIDARYRGSFLRFLNHSCDANSRLAVVRVGMGARVLITESLRSIDKGEEITIDYGSEYIRPGESCLCGSKTCRYRRIEKVDDVGMDDAESEHTKETANEGDDSDVSMHSDHSDDDSGSEYGHGNGRVCRGFLI</sequence>
<keyword evidence="5" id="KW-0808">Transferase</keyword>
<keyword evidence="3" id="KW-0158">Chromosome</keyword>
<feature type="domain" description="SET" evidence="9">
    <location>
        <begin position="137"/>
        <end position="264"/>
    </location>
</feature>
<evidence type="ECO:0000313" key="10">
    <source>
        <dbReference type="EMBL" id="KAK3202784.1"/>
    </source>
</evidence>
<dbReference type="AlphaFoldDB" id="A0AAN6LS47"/>
<dbReference type="Proteomes" id="UP001280581">
    <property type="component" value="Unassembled WGS sequence"/>
</dbReference>
<comment type="subcellular location">
    <subcellularLocation>
        <location evidence="2">Chromosome</location>
    </subcellularLocation>
    <subcellularLocation>
        <location evidence="1">Nucleus</location>
    </subcellularLocation>
</comment>
<reference evidence="10 11" key="1">
    <citation type="submission" date="2021-02" db="EMBL/GenBank/DDBJ databases">
        <title>Genome assembly of Pseudopithomyces chartarum.</title>
        <authorList>
            <person name="Jauregui R."/>
            <person name="Singh J."/>
            <person name="Voisey C."/>
        </authorList>
    </citation>
    <scope>NUCLEOTIDE SEQUENCE [LARGE SCALE GENOMIC DNA]</scope>
    <source>
        <strain evidence="10 11">AGR01</strain>
    </source>
</reference>
<name>A0AAN6LS47_9PLEO</name>
<dbReference type="SMART" id="SM00317">
    <property type="entry name" value="SET"/>
    <property type="match status" value="1"/>
</dbReference>
<evidence type="ECO:0000256" key="4">
    <source>
        <dbReference type="ARBA" id="ARBA00022603"/>
    </source>
</evidence>
<dbReference type="Pfam" id="PF00856">
    <property type="entry name" value="SET"/>
    <property type="match status" value="1"/>
</dbReference>
<feature type="region of interest" description="Disordered" evidence="8">
    <location>
        <begin position="292"/>
        <end position="333"/>
    </location>
</feature>
<keyword evidence="6" id="KW-0949">S-adenosyl-L-methionine</keyword>
<evidence type="ECO:0000313" key="11">
    <source>
        <dbReference type="Proteomes" id="UP001280581"/>
    </source>
</evidence>
<keyword evidence="4" id="KW-0489">Methyltransferase</keyword>
<evidence type="ECO:0000256" key="2">
    <source>
        <dbReference type="ARBA" id="ARBA00004286"/>
    </source>
</evidence>
<gene>
    <name evidence="10" type="ORF">GRF29_154g738592</name>
</gene>
<dbReference type="Gene3D" id="2.170.270.10">
    <property type="entry name" value="SET domain"/>
    <property type="match status" value="1"/>
</dbReference>
<evidence type="ECO:0000256" key="8">
    <source>
        <dbReference type="SAM" id="MobiDB-lite"/>
    </source>
</evidence>
<dbReference type="GO" id="GO:0008168">
    <property type="term" value="F:methyltransferase activity"/>
    <property type="evidence" value="ECO:0007669"/>
    <property type="project" value="UniProtKB-KW"/>
</dbReference>
<dbReference type="SUPFAM" id="SSF82199">
    <property type="entry name" value="SET domain"/>
    <property type="match status" value="1"/>
</dbReference>
<accession>A0AAN6LS47</accession>
<evidence type="ECO:0000259" key="9">
    <source>
        <dbReference type="PROSITE" id="PS50280"/>
    </source>
</evidence>
<keyword evidence="11" id="KW-1185">Reference proteome</keyword>
<dbReference type="GO" id="GO:0005634">
    <property type="term" value="C:nucleus"/>
    <property type="evidence" value="ECO:0007669"/>
    <property type="project" value="UniProtKB-SubCell"/>
</dbReference>
<dbReference type="InterPro" id="IPR046341">
    <property type="entry name" value="SET_dom_sf"/>
</dbReference>
<comment type="caution">
    <text evidence="10">The sequence shown here is derived from an EMBL/GenBank/DDBJ whole genome shotgun (WGS) entry which is preliminary data.</text>
</comment>
<evidence type="ECO:0000256" key="6">
    <source>
        <dbReference type="ARBA" id="ARBA00022691"/>
    </source>
</evidence>
<proteinExistence type="predicted"/>
<organism evidence="10 11">
    <name type="scientific">Pseudopithomyces chartarum</name>
    <dbReference type="NCBI Taxonomy" id="1892770"/>
    <lineage>
        <taxon>Eukaryota</taxon>
        <taxon>Fungi</taxon>
        <taxon>Dikarya</taxon>
        <taxon>Ascomycota</taxon>
        <taxon>Pezizomycotina</taxon>
        <taxon>Dothideomycetes</taxon>
        <taxon>Pleosporomycetidae</taxon>
        <taxon>Pleosporales</taxon>
        <taxon>Massarineae</taxon>
        <taxon>Didymosphaeriaceae</taxon>
        <taxon>Pseudopithomyces</taxon>
    </lineage>
</organism>
<dbReference type="PROSITE" id="PS50280">
    <property type="entry name" value="SET"/>
    <property type="match status" value="1"/>
</dbReference>
<dbReference type="EMBL" id="WVTA01000013">
    <property type="protein sequence ID" value="KAK3202784.1"/>
    <property type="molecule type" value="Genomic_DNA"/>
</dbReference>
<dbReference type="GO" id="GO:0032259">
    <property type="term" value="P:methylation"/>
    <property type="evidence" value="ECO:0007669"/>
    <property type="project" value="UniProtKB-KW"/>
</dbReference>
<protein>
    <recommendedName>
        <fullName evidence="9">SET domain-containing protein</fullName>
    </recommendedName>
</protein>
<dbReference type="PANTHER" id="PTHR22884">
    <property type="entry name" value="SET DOMAIN PROTEINS"/>
    <property type="match status" value="1"/>
</dbReference>
<dbReference type="GO" id="GO:0005694">
    <property type="term" value="C:chromosome"/>
    <property type="evidence" value="ECO:0007669"/>
    <property type="project" value="UniProtKB-SubCell"/>
</dbReference>
<dbReference type="InterPro" id="IPR001214">
    <property type="entry name" value="SET_dom"/>
</dbReference>
<evidence type="ECO:0000256" key="1">
    <source>
        <dbReference type="ARBA" id="ARBA00004123"/>
    </source>
</evidence>
<keyword evidence="7" id="KW-0539">Nucleus</keyword>
<evidence type="ECO:0000256" key="3">
    <source>
        <dbReference type="ARBA" id="ARBA00022454"/>
    </source>
</evidence>
<dbReference type="InterPro" id="IPR050777">
    <property type="entry name" value="SET2_Histone-Lys_MeTrsfase"/>
</dbReference>
<evidence type="ECO:0000256" key="7">
    <source>
        <dbReference type="ARBA" id="ARBA00023242"/>
    </source>
</evidence>
<evidence type="ECO:0000256" key="5">
    <source>
        <dbReference type="ARBA" id="ARBA00022679"/>
    </source>
</evidence>